<reference evidence="10" key="1">
    <citation type="journal article" date="2017" name="Genome Biol.">
        <title>Comparative genomics reveals high biological diversity and specific adaptations in the industrially and medically important fungal genus Aspergillus.</title>
        <authorList>
            <person name="de Vries R.P."/>
            <person name="Riley R."/>
            <person name="Wiebenga A."/>
            <person name="Aguilar-Osorio G."/>
            <person name="Amillis S."/>
            <person name="Uchima C.A."/>
            <person name="Anderluh G."/>
            <person name="Asadollahi M."/>
            <person name="Askin M."/>
            <person name="Barry K."/>
            <person name="Battaglia E."/>
            <person name="Bayram O."/>
            <person name="Benocci T."/>
            <person name="Braus-Stromeyer S.A."/>
            <person name="Caldana C."/>
            <person name="Canovas D."/>
            <person name="Cerqueira G.C."/>
            <person name="Chen F."/>
            <person name="Chen W."/>
            <person name="Choi C."/>
            <person name="Clum A."/>
            <person name="Dos Santos R.A."/>
            <person name="Damasio A.R."/>
            <person name="Diallinas G."/>
            <person name="Emri T."/>
            <person name="Fekete E."/>
            <person name="Flipphi M."/>
            <person name="Freyberg S."/>
            <person name="Gallo A."/>
            <person name="Gournas C."/>
            <person name="Habgood R."/>
            <person name="Hainaut M."/>
            <person name="Harispe M.L."/>
            <person name="Henrissat B."/>
            <person name="Hilden K.S."/>
            <person name="Hope R."/>
            <person name="Hossain A."/>
            <person name="Karabika E."/>
            <person name="Karaffa L."/>
            <person name="Karanyi Z."/>
            <person name="Krasevec N."/>
            <person name="Kuo A."/>
            <person name="Kusch H."/>
            <person name="LaButti K."/>
            <person name="Lagendijk E.L."/>
            <person name="Lapidus A."/>
            <person name="Levasseur A."/>
            <person name="Lindquist E."/>
            <person name="Lipzen A."/>
            <person name="Logrieco A.F."/>
            <person name="MacCabe A."/>
            <person name="Maekelae M.R."/>
            <person name="Malavazi I."/>
            <person name="Melin P."/>
            <person name="Meyer V."/>
            <person name="Mielnichuk N."/>
            <person name="Miskei M."/>
            <person name="Molnar A.P."/>
            <person name="Mule G."/>
            <person name="Ngan C.Y."/>
            <person name="Orejas M."/>
            <person name="Orosz E."/>
            <person name="Ouedraogo J.P."/>
            <person name="Overkamp K.M."/>
            <person name="Park H.-S."/>
            <person name="Perrone G."/>
            <person name="Piumi F."/>
            <person name="Punt P.J."/>
            <person name="Ram A.F."/>
            <person name="Ramon A."/>
            <person name="Rauscher S."/>
            <person name="Record E."/>
            <person name="Riano-Pachon D.M."/>
            <person name="Robert V."/>
            <person name="Roehrig J."/>
            <person name="Ruller R."/>
            <person name="Salamov A."/>
            <person name="Salih N.S."/>
            <person name="Samson R.A."/>
            <person name="Sandor E."/>
            <person name="Sanguinetti M."/>
            <person name="Schuetze T."/>
            <person name="Sepcic K."/>
            <person name="Shelest E."/>
            <person name="Sherlock G."/>
            <person name="Sophianopoulou V."/>
            <person name="Squina F.M."/>
            <person name="Sun H."/>
            <person name="Susca A."/>
            <person name="Todd R.B."/>
            <person name="Tsang A."/>
            <person name="Unkles S.E."/>
            <person name="van de Wiele N."/>
            <person name="van Rossen-Uffink D."/>
            <person name="Oliveira J.V."/>
            <person name="Vesth T.C."/>
            <person name="Visser J."/>
            <person name="Yu J.-H."/>
            <person name="Zhou M."/>
            <person name="Andersen M.R."/>
            <person name="Archer D.B."/>
            <person name="Baker S.E."/>
            <person name="Benoit I."/>
            <person name="Brakhage A.A."/>
            <person name="Braus G.H."/>
            <person name="Fischer R."/>
            <person name="Frisvad J.C."/>
            <person name="Goldman G.H."/>
            <person name="Houbraken J."/>
            <person name="Oakley B."/>
            <person name="Pocsi I."/>
            <person name="Scazzocchio C."/>
            <person name="Seiboth B."/>
            <person name="vanKuyk P.A."/>
            <person name="Wortman J."/>
            <person name="Dyer P.S."/>
            <person name="Grigoriev I.V."/>
        </authorList>
    </citation>
    <scope>NUCLEOTIDE SEQUENCE [LARGE SCALE GENOMIC DNA]</scope>
    <source>
        <strain evidence="10">CBS 134.48</strain>
    </source>
</reference>
<evidence type="ECO:0000256" key="2">
    <source>
        <dbReference type="ARBA" id="ARBA00022737"/>
    </source>
</evidence>
<dbReference type="VEuPathDB" id="FungiDB:ASPTUDRAFT_45058"/>
<evidence type="ECO:0000313" key="10">
    <source>
        <dbReference type="Proteomes" id="UP000184304"/>
    </source>
</evidence>
<dbReference type="FunFam" id="3.10.260.10:FF:000001">
    <property type="entry name" value="APSES transcription factor (MbpA)"/>
    <property type="match status" value="1"/>
</dbReference>
<dbReference type="OMA" id="HHIAMMA"/>
<feature type="compositionally biased region" description="Basic and acidic residues" evidence="7">
    <location>
        <begin position="328"/>
        <end position="337"/>
    </location>
</feature>
<evidence type="ECO:0000256" key="1">
    <source>
        <dbReference type="ARBA" id="ARBA00019309"/>
    </source>
</evidence>
<dbReference type="InterPro" id="IPR018004">
    <property type="entry name" value="KilA/APSES_HTH"/>
</dbReference>
<evidence type="ECO:0000256" key="7">
    <source>
        <dbReference type="SAM" id="MobiDB-lite"/>
    </source>
</evidence>
<organism evidence="9 10">
    <name type="scientific">Aspergillus tubingensis (strain CBS 134.48)</name>
    <dbReference type="NCBI Taxonomy" id="767770"/>
    <lineage>
        <taxon>Eukaryota</taxon>
        <taxon>Fungi</taxon>
        <taxon>Dikarya</taxon>
        <taxon>Ascomycota</taxon>
        <taxon>Pezizomycotina</taxon>
        <taxon>Eurotiomycetes</taxon>
        <taxon>Eurotiomycetidae</taxon>
        <taxon>Eurotiales</taxon>
        <taxon>Aspergillaceae</taxon>
        <taxon>Aspergillus</taxon>
        <taxon>Aspergillus subgen. Circumdati</taxon>
    </lineage>
</organism>
<dbReference type="Gene3D" id="3.10.260.10">
    <property type="entry name" value="Transcription regulator HTH, APSES-type DNA-binding domain"/>
    <property type="match status" value="1"/>
</dbReference>
<feature type="compositionally biased region" description="Polar residues" evidence="7">
    <location>
        <begin position="36"/>
        <end position="49"/>
    </location>
</feature>
<dbReference type="STRING" id="767770.A0A1L9MXL0"/>
<name>A0A1L9MXL0_ASPTC</name>
<dbReference type="SUPFAM" id="SSF48403">
    <property type="entry name" value="Ankyrin repeat"/>
    <property type="match status" value="1"/>
</dbReference>
<dbReference type="Gene3D" id="1.25.40.20">
    <property type="entry name" value="Ankyrin repeat-containing domain"/>
    <property type="match status" value="1"/>
</dbReference>
<dbReference type="GO" id="GO:0030435">
    <property type="term" value="P:sporulation resulting in formation of a cellular spore"/>
    <property type="evidence" value="ECO:0007669"/>
    <property type="project" value="UniProtKB-KW"/>
</dbReference>
<dbReference type="AlphaFoldDB" id="A0A1L9MXL0"/>
<feature type="region of interest" description="Disordered" evidence="7">
    <location>
        <begin position="328"/>
        <end position="352"/>
    </location>
</feature>
<dbReference type="GO" id="GO:0003677">
    <property type="term" value="F:DNA binding"/>
    <property type="evidence" value="ECO:0007669"/>
    <property type="project" value="InterPro"/>
</dbReference>
<feature type="compositionally biased region" description="Polar residues" evidence="7">
    <location>
        <begin position="56"/>
        <end position="65"/>
    </location>
</feature>
<accession>A0A1L9MXL0</accession>
<evidence type="ECO:0000313" key="9">
    <source>
        <dbReference type="EMBL" id="OJI81758.1"/>
    </source>
</evidence>
<dbReference type="SUPFAM" id="SSF54616">
    <property type="entry name" value="DNA-binding domain of Mlu1-box binding protein MBP1"/>
    <property type="match status" value="1"/>
</dbReference>
<dbReference type="FunFam" id="1.25.40.20:FF:000213">
    <property type="entry name" value="APSES transcription factor (MbpA)"/>
    <property type="match status" value="1"/>
</dbReference>
<evidence type="ECO:0000256" key="4">
    <source>
        <dbReference type="ARBA" id="ARBA00023043"/>
    </source>
</evidence>
<evidence type="ECO:0000256" key="5">
    <source>
        <dbReference type="ARBA" id="ARBA00023321"/>
    </source>
</evidence>
<dbReference type="PROSITE" id="PS51299">
    <property type="entry name" value="HTH_APSES"/>
    <property type="match status" value="1"/>
</dbReference>
<dbReference type="SMART" id="SM01252">
    <property type="entry name" value="KilA-N"/>
    <property type="match status" value="1"/>
</dbReference>
<proteinExistence type="predicted"/>
<dbReference type="Proteomes" id="UP000184304">
    <property type="component" value="Unassembled WGS sequence"/>
</dbReference>
<dbReference type="PANTHER" id="PTHR43828">
    <property type="entry name" value="ASPARAGINASE"/>
    <property type="match status" value="1"/>
</dbReference>
<dbReference type="InterPro" id="IPR003163">
    <property type="entry name" value="Tscrpt_reg_HTH_APSES-type"/>
</dbReference>
<gene>
    <name evidence="9" type="ORF">ASPTUDRAFT_45058</name>
</gene>
<keyword evidence="5" id="KW-0183">Conidiation</keyword>
<feature type="region of interest" description="Disordered" evidence="7">
    <location>
        <begin position="1"/>
        <end position="23"/>
    </location>
</feature>
<dbReference type="InterPro" id="IPR002110">
    <property type="entry name" value="Ankyrin_rpt"/>
</dbReference>
<evidence type="ECO:0000259" key="8">
    <source>
        <dbReference type="PROSITE" id="PS51299"/>
    </source>
</evidence>
<dbReference type="InterPro" id="IPR036770">
    <property type="entry name" value="Ankyrin_rpt-contain_sf"/>
</dbReference>
<keyword evidence="3" id="KW-0749">Sporulation</keyword>
<dbReference type="GO" id="GO:0001228">
    <property type="term" value="F:DNA-binding transcription activator activity, RNA polymerase II-specific"/>
    <property type="evidence" value="ECO:0007669"/>
    <property type="project" value="UniProtKB-ARBA"/>
</dbReference>
<dbReference type="InterPro" id="IPR051642">
    <property type="entry name" value="SWI6-like"/>
</dbReference>
<feature type="region of interest" description="Disordered" evidence="7">
    <location>
        <begin position="36"/>
        <end position="68"/>
    </location>
</feature>
<dbReference type="EMBL" id="KV878205">
    <property type="protein sequence ID" value="OJI81758.1"/>
    <property type="molecule type" value="Genomic_DNA"/>
</dbReference>
<sequence>MASNNNHPARPGLPMSYSQSSMSSANGMVFSQSQMGSFNASQSVSSTPRATPPPKGSQQSMSFGYSNGLPHGPRSSFAGFEDMNGYGTIMYHEEFKPQIYRAVYSNVSVYEMEVNGVAVMKRRSDSWLNATQILKVAGVVKARRTKTLEKEIAAGEHEKVQGGYGKYQGTWVNYQRGVELCREYHVEELLRPLLEYDMGGTNGTAQDSLDTPTKEQAMAAQRKRLYSGMDNRGMSQPQQGTFFQNISRTAATAVNAMSKARFDSPAARGIDQRRSSVIRKPSHQMSSQDTHIPLNSQQSMYSVTSDGGFGNNFQSNGRYAMHDGASFDHEEANEPPRKRVRSASHQAPSFGMPYEHSAASMAEPTPTEPNDSFYQDMDVSTSIVDGSKRGFEPLPPATTPERFQKMKLIMTLFLDKKTRDFSSHPALMQLTGEDLEIPLDEYRNNALHWAAMLARMPLVYALVEKGVSIFRLNGAGETALQKSVGTRNNLDYRSFPRLLQVLAPTIDMVDYSGRTILHHIAVMAATGGGGHVSAKHYLEALLEFIVRHGGTSLSRQTPNGATENGQGLSQAGEVMTLGRFISEIVNLRDDQGDTALNLAGRARSVLVPQLLEVGADPHIPNHTGLRPADYGVGVDMVDGNAQSQQAGNGGDSFMDQLEKTKKEILDSTVSQITSIIQETLSGIDRDLASSLAKKQEKFDHWHSKIRESAKARQIEQKQLDELKSKSSDRIELSRRFKNLEKSSDDLLVILKGIQGDSLDLSKKCAIGDADKEHGLDIAEFEAIFPETFDPASGFSEQQMAFLRSLPTPKTLQQKVEGYQKFNEDILNEVERLKSKNVVLGQNYRRMVMACTGWTAEQVDEAAEGLTQCVKELNENPVPEDEAIEILMKDRGQDW</sequence>
<feature type="region of interest" description="Disordered" evidence="7">
    <location>
        <begin position="264"/>
        <end position="290"/>
    </location>
</feature>
<dbReference type="Pfam" id="PF13637">
    <property type="entry name" value="Ank_4"/>
    <property type="match status" value="1"/>
</dbReference>
<evidence type="ECO:0000256" key="3">
    <source>
        <dbReference type="ARBA" id="ARBA00022969"/>
    </source>
</evidence>
<feature type="domain" description="HTH APSES-type" evidence="8">
    <location>
        <begin position="99"/>
        <end position="205"/>
    </location>
</feature>
<dbReference type="GO" id="GO:0003713">
    <property type="term" value="F:transcription coactivator activity"/>
    <property type="evidence" value="ECO:0007669"/>
    <property type="project" value="TreeGrafter"/>
</dbReference>
<keyword evidence="2" id="KW-0677">Repeat</keyword>
<dbReference type="PANTHER" id="PTHR43828:SF3">
    <property type="entry name" value="CHROMO DOMAIN-CONTAINING PROTEIN"/>
    <property type="match status" value="1"/>
</dbReference>
<keyword evidence="10" id="KW-1185">Reference proteome</keyword>
<dbReference type="OrthoDB" id="6718656at2759"/>
<protein>
    <recommendedName>
        <fullName evidence="1">Cell pattern formation-associated protein stuA</fullName>
    </recommendedName>
    <alternativeName>
        <fullName evidence="6">Stunted protein A</fullName>
    </alternativeName>
</protein>
<dbReference type="GO" id="GO:0033309">
    <property type="term" value="C:SBF transcription complex"/>
    <property type="evidence" value="ECO:0007669"/>
    <property type="project" value="TreeGrafter"/>
</dbReference>
<dbReference type="GO" id="GO:0030907">
    <property type="term" value="C:MBF transcription complex"/>
    <property type="evidence" value="ECO:0007669"/>
    <property type="project" value="TreeGrafter"/>
</dbReference>
<evidence type="ECO:0000256" key="6">
    <source>
        <dbReference type="ARBA" id="ARBA00031907"/>
    </source>
</evidence>
<dbReference type="GO" id="GO:0048315">
    <property type="term" value="P:conidium formation"/>
    <property type="evidence" value="ECO:0007669"/>
    <property type="project" value="UniProtKB-KW"/>
</dbReference>
<dbReference type="InterPro" id="IPR036887">
    <property type="entry name" value="HTH_APSES_sf"/>
</dbReference>
<keyword evidence="4" id="KW-0040">ANK repeat</keyword>